<comment type="similarity">
    <text evidence="1">Belongs to the non-flavoprotein flavin reductase family.</text>
</comment>
<keyword evidence="2 4" id="KW-0560">Oxidoreductase</keyword>
<feature type="domain" description="Flavin reductase like" evidence="3">
    <location>
        <begin position="11"/>
        <end position="62"/>
    </location>
</feature>
<dbReference type="PANTHER" id="PTHR30466">
    <property type="entry name" value="FLAVIN REDUCTASE"/>
    <property type="match status" value="1"/>
</dbReference>
<dbReference type="EMBL" id="JBHTIS010004313">
    <property type="protein sequence ID" value="MFD1052313.1"/>
    <property type="molecule type" value="Genomic_DNA"/>
</dbReference>
<evidence type="ECO:0000313" key="4">
    <source>
        <dbReference type="EMBL" id="MFD1052313.1"/>
    </source>
</evidence>
<dbReference type="Pfam" id="PF01613">
    <property type="entry name" value="Flavin_Reduct"/>
    <property type="match status" value="1"/>
</dbReference>
<organism evidence="4 5">
    <name type="scientific">Kibdelosporangium lantanae</name>
    <dbReference type="NCBI Taxonomy" id="1497396"/>
    <lineage>
        <taxon>Bacteria</taxon>
        <taxon>Bacillati</taxon>
        <taxon>Actinomycetota</taxon>
        <taxon>Actinomycetes</taxon>
        <taxon>Pseudonocardiales</taxon>
        <taxon>Pseudonocardiaceae</taxon>
        <taxon>Kibdelosporangium</taxon>
    </lineage>
</organism>
<evidence type="ECO:0000313" key="5">
    <source>
        <dbReference type="Proteomes" id="UP001597045"/>
    </source>
</evidence>
<dbReference type="InterPro" id="IPR050268">
    <property type="entry name" value="NADH-dep_flavin_reductase"/>
</dbReference>
<reference evidence="5" key="1">
    <citation type="journal article" date="2019" name="Int. J. Syst. Evol. Microbiol.">
        <title>The Global Catalogue of Microorganisms (GCM) 10K type strain sequencing project: providing services to taxonomists for standard genome sequencing and annotation.</title>
        <authorList>
            <consortium name="The Broad Institute Genomics Platform"/>
            <consortium name="The Broad Institute Genome Sequencing Center for Infectious Disease"/>
            <person name="Wu L."/>
            <person name="Ma J."/>
        </authorList>
    </citation>
    <scope>NUCLEOTIDE SEQUENCE [LARGE SCALE GENOMIC DNA]</scope>
    <source>
        <strain evidence="5">JCM 31486</strain>
    </source>
</reference>
<accession>A0ABW3MNN9</accession>
<evidence type="ECO:0000259" key="3">
    <source>
        <dbReference type="Pfam" id="PF01613"/>
    </source>
</evidence>
<dbReference type="Gene3D" id="2.30.110.10">
    <property type="entry name" value="Electron Transport, Fmn-binding Protein, Chain A"/>
    <property type="match status" value="1"/>
</dbReference>
<name>A0ABW3MNN9_9PSEU</name>
<gene>
    <name evidence="4" type="ORF">ACFQ1S_45410</name>
</gene>
<comment type="caution">
    <text evidence="4">The sequence shown here is derived from an EMBL/GenBank/DDBJ whole genome shotgun (WGS) entry which is preliminary data.</text>
</comment>
<dbReference type="InterPro" id="IPR012349">
    <property type="entry name" value="Split_barrel_FMN-bd"/>
</dbReference>
<evidence type="ECO:0000256" key="1">
    <source>
        <dbReference type="ARBA" id="ARBA00008898"/>
    </source>
</evidence>
<dbReference type="InterPro" id="IPR002563">
    <property type="entry name" value="Flavin_Rdtase-like_dom"/>
</dbReference>
<protein>
    <submittedName>
        <fullName evidence="4">Flavin reductase family protein</fullName>
        <ecNumber evidence="4">1.5.1.-</ecNumber>
    </submittedName>
</protein>
<dbReference type="PANTHER" id="PTHR30466:SF11">
    <property type="entry name" value="FLAVIN-DEPENDENT MONOOXYGENASE, REDUCTASE SUBUNIT HSAB"/>
    <property type="match status" value="1"/>
</dbReference>
<sequence>MTVATDFRQVLGHFCTGVTVVTGAGPVGMACQAFAALSLDPPLVLFCPGKTSRTWQAIAGTG</sequence>
<dbReference type="SUPFAM" id="SSF50475">
    <property type="entry name" value="FMN-binding split barrel"/>
    <property type="match status" value="1"/>
</dbReference>
<evidence type="ECO:0000256" key="2">
    <source>
        <dbReference type="ARBA" id="ARBA00023002"/>
    </source>
</evidence>
<dbReference type="EC" id="1.5.1.-" evidence="4"/>
<dbReference type="Proteomes" id="UP001597045">
    <property type="component" value="Unassembled WGS sequence"/>
</dbReference>
<dbReference type="GO" id="GO:0016491">
    <property type="term" value="F:oxidoreductase activity"/>
    <property type="evidence" value="ECO:0007669"/>
    <property type="project" value="UniProtKB-KW"/>
</dbReference>
<keyword evidence="5" id="KW-1185">Reference proteome</keyword>
<feature type="non-terminal residue" evidence="4">
    <location>
        <position position="62"/>
    </location>
</feature>
<proteinExistence type="inferred from homology"/>